<keyword evidence="2" id="KW-1185">Reference proteome</keyword>
<dbReference type="EMBL" id="JASCZI010273557">
    <property type="protein sequence ID" value="MED6225023.1"/>
    <property type="molecule type" value="Genomic_DNA"/>
</dbReference>
<accession>A0ABU6ZSR1</accession>
<evidence type="ECO:0000313" key="2">
    <source>
        <dbReference type="Proteomes" id="UP001341840"/>
    </source>
</evidence>
<protein>
    <submittedName>
        <fullName evidence="1">Uncharacterized protein</fullName>
    </submittedName>
</protein>
<evidence type="ECO:0000313" key="1">
    <source>
        <dbReference type="EMBL" id="MED6225023.1"/>
    </source>
</evidence>
<organism evidence="1 2">
    <name type="scientific">Stylosanthes scabra</name>
    <dbReference type="NCBI Taxonomy" id="79078"/>
    <lineage>
        <taxon>Eukaryota</taxon>
        <taxon>Viridiplantae</taxon>
        <taxon>Streptophyta</taxon>
        <taxon>Embryophyta</taxon>
        <taxon>Tracheophyta</taxon>
        <taxon>Spermatophyta</taxon>
        <taxon>Magnoliopsida</taxon>
        <taxon>eudicotyledons</taxon>
        <taxon>Gunneridae</taxon>
        <taxon>Pentapetalae</taxon>
        <taxon>rosids</taxon>
        <taxon>fabids</taxon>
        <taxon>Fabales</taxon>
        <taxon>Fabaceae</taxon>
        <taxon>Papilionoideae</taxon>
        <taxon>50 kb inversion clade</taxon>
        <taxon>dalbergioids sensu lato</taxon>
        <taxon>Dalbergieae</taxon>
        <taxon>Pterocarpus clade</taxon>
        <taxon>Stylosanthes</taxon>
    </lineage>
</organism>
<proteinExistence type="predicted"/>
<sequence>MLKRGRFQCHNQGRFGIPCRLKQEVRCSGTRTSYENDIEIVLQQESVTEFATSLKYRTVPCGRAVHRAVARSTKIATLTSHPRGCAMGPCGHAGVGRMHLETLPGTREVAR</sequence>
<name>A0ABU6ZSR1_9FABA</name>
<reference evidence="1 2" key="1">
    <citation type="journal article" date="2023" name="Plants (Basel)">
        <title>Bridging the Gap: Combining Genomics and Transcriptomics Approaches to Understand Stylosanthes scabra, an Orphan Legume from the Brazilian Caatinga.</title>
        <authorList>
            <person name="Ferreira-Neto J.R.C."/>
            <person name="da Silva M.D."/>
            <person name="Binneck E."/>
            <person name="de Melo N.F."/>
            <person name="da Silva R.H."/>
            <person name="de Melo A.L.T.M."/>
            <person name="Pandolfi V."/>
            <person name="Bustamante F.O."/>
            <person name="Brasileiro-Vidal A.C."/>
            <person name="Benko-Iseppon A.M."/>
        </authorList>
    </citation>
    <scope>NUCLEOTIDE SEQUENCE [LARGE SCALE GENOMIC DNA]</scope>
    <source>
        <tissue evidence="1">Leaves</tissue>
    </source>
</reference>
<dbReference type="Proteomes" id="UP001341840">
    <property type="component" value="Unassembled WGS sequence"/>
</dbReference>
<comment type="caution">
    <text evidence="1">The sequence shown here is derived from an EMBL/GenBank/DDBJ whole genome shotgun (WGS) entry which is preliminary data.</text>
</comment>
<gene>
    <name evidence="1" type="ORF">PIB30_089791</name>
</gene>